<organism evidence="2 3">
    <name type="scientific">Wolfiporia cocos (strain MD-104)</name>
    <name type="common">Brown rot fungus</name>
    <dbReference type="NCBI Taxonomy" id="742152"/>
    <lineage>
        <taxon>Eukaryota</taxon>
        <taxon>Fungi</taxon>
        <taxon>Dikarya</taxon>
        <taxon>Basidiomycota</taxon>
        <taxon>Agaricomycotina</taxon>
        <taxon>Agaricomycetes</taxon>
        <taxon>Polyporales</taxon>
        <taxon>Phaeolaceae</taxon>
        <taxon>Wolfiporia</taxon>
    </lineage>
</organism>
<dbReference type="EMBL" id="KB468124">
    <property type="protein sequence ID" value="PCH42144.1"/>
    <property type="molecule type" value="Genomic_DNA"/>
</dbReference>
<sequence length="192" mass="21168">MPLLEQSTVLIVDPDDMNNTSISLNGRVLYNVTTEHSGWKTSIHIRTAEDAEIASLHFRDIGLPSTKVRDDSGTQYKWKGNAPGQSLQVVITGLDSHTLTYNHQQLFLAQDTSPHPVAFFKRSTRIWESGQVAVTPATLVLTPRADEIRDLVVASFVFLERERRGAEISGATRRLSDVAARGSTAFALSTGY</sequence>
<reference evidence="2 3" key="1">
    <citation type="journal article" date="2012" name="Science">
        <title>The Paleozoic origin of enzymatic lignin decomposition reconstructed from 31 fungal genomes.</title>
        <authorList>
            <person name="Floudas D."/>
            <person name="Binder M."/>
            <person name="Riley R."/>
            <person name="Barry K."/>
            <person name="Blanchette R.A."/>
            <person name="Henrissat B."/>
            <person name="Martinez A.T."/>
            <person name="Otillar R."/>
            <person name="Spatafora J.W."/>
            <person name="Yadav J.S."/>
            <person name="Aerts A."/>
            <person name="Benoit I."/>
            <person name="Boyd A."/>
            <person name="Carlson A."/>
            <person name="Copeland A."/>
            <person name="Coutinho P.M."/>
            <person name="de Vries R.P."/>
            <person name="Ferreira P."/>
            <person name="Findley K."/>
            <person name="Foster B."/>
            <person name="Gaskell J."/>
            <person name="Glotzer D."/>
            <person name="Gorecki P."/>
            <person name="Heitman J."/>
            <person name="Hesse C."/>
            <person name="Hori C."/>
            <person name="Igarashi K."/>
            <person name="Jurgens J.A."/>
            <person name="Kallen N."/>
            <person name="Kersten P."/>
            <person name="Kohler A."/>
            <person name="Kuees U."/>
            <person name="Kumar T.K.A."/>
            <person name="Kuo A."/>
            <person name="LaButti K."/>
            <person name="Larrondo L.F."/>
            <person name="Lindquist E."/>
            <person name="Ling A."/>
            <person name="Lombard V."/>
            <person name="Lucas S."/>
            <person name="Lundell T."/>
            <person name="Martin R."/>
            <person name="McLaughlin D.J."/>
            <person name="Morgenstern I."/>
            <person name="Morin E."/>
            <person name="Murat C."/>
            <person name="Nagy L.G."/>
            <person name="Nolan M."/>
            <person name="Ohm R.A."/>
            <person name="Patyshakuliyeva A."/>
            <person name="Rokas A."/>
            <person name="Ruiz-Duenas F.J."/>
            <person name="Sabat G."/>
            <person name="Salamov A."/>
            <person name="Samejima M."/>
            <person name="Schmutz J."/>
            <person name="Slot J.C."/>
            <person name="St John F."/>
            <person name="Stenlid J."/>
            <person name="Sun H."/>
            <person name="Sun S."/>
            <person name="Syed K."/>
            <person name="Tsang A."/>
            <person name="Wiebenga A."/>
            <person name="Young D."/>
            <person name="Pisabarro A."/>
            <person name="Eastwood D.C."/>
            <person name="Martin F."/>
            <person name="Cullen D."/>
            <person name="Grigoriev I.V."/>
            <person name="Hibbett D.S."/>
        </authorList>
    </citation>
    <scope>NUCLEOTIDE SEQUENCE [LARGE SCALE GENOMIC DNA]</scope>
    <source>
        <strain evidence="2 3">MD-104</strain>
    </source>
</reference>
<dbReference type="Pfam" id="PF20236">
    <property type="entry name" value="DUF6593"/>
    <property type="match status" value="1"/>
</dbReference>
<protein>
    <recommendedName>
        <fullName evidence="1">DUF6593 domain-containing protein</fullName>
    </recommendedName>
</protein>
<evidence type="ECO:0000313" key="3">
    <source>
        <dbReference type="Proteomes" id="UP000218811"/>
    </source>
</evidence>
<feature type="domain" description="DUF6593" evidence="1">
    <location>
        <begin position="15"/>
        <end position="164"/>
    </location>
</feature>
<proteinExistence type="predicted"/>
<dbReference type="OMA" id="RSTRIWE"/>
<dbReference type="OrthoDB" id="3256331at2759"/>
<name>A0A2H3JZG9_WOLCO</name>
<keyword evidence="3" id="KW-1185">Reference proteome</keyword>
<dbReference type="Proteomes" id="UP000218811">
    <property type="component" value="Unassembled WGS sequence"/>
</dbReference>
<dbReference type="InterPro" id="IPR046528">
    <property type="entry name" value="DUF6593"/>
</dbReference>
<evidence type="ECO:0000313" key="2">
    <source>
        <dbReference type="EMBL" id="PCH42144.1"/>
    </source>
</evidence>
<evidence type="ECO:0000259" key="1">
    <source>
        <dbReference type="Pfam" id="PF20236"/>
    </source>
</evidence>
<accession>A0A2H3JZG9</accession>
<dbReference type="AlphaFoldDB" id="A0A2H3JZG9"/>
<gene>
    <name evidence="2" type="ORF">WOLCODRAFT_17517</name>
</gene>